<dbReference type="KEGG" id="cqu:CpipJ_CPIJ018820"/>
<evidence type="ECO:0000313" key="3">
    <source>
        <dbReference type="EnsemblMetazoa" id="CPIJ018820-PA"/>
    </source>
</evidence>
<keyword evidence="4" id="KW-1185">Reference proteome</keyword>
<dbReference type="EMBL" id="DS233421">
    <property type="protein sequence ID" value="EDS29887.1"/>
    <property type="molecule type" value="Genomic_DNA"/>
</dbReference>
<dbReference type="InParanoid" id="B0XJ05"/>
<dbReference type="VEuPathDB" id="VectorBase:CPIJ018820"/>
<sequence>MVPQIHTDLMRTSSSSNNNFAVSGPGPLGRSSRSRLGELFYQVLARGSVFGFDGICSADLSHGQYGGRVRRSDVYDEGTPDPRQYLLVYRFRGHVDTITGLARVLRVVLLDVQHVTDLRRSAIRCVKVLIIHHAKMCVVT</sequence>
<evidence type="ECO:0000256" key="1">
    <source>
        <dbReference type="SAM" id="MobiDB-lite"/>
    </source>
</evidence>
<feature type="region of interest" description="Disordered" evidence="1">
    <location>
        <begin position="1"/>
        <end position="29"/>
    </location>
</feature>
<organism>
    <name type="scientific">Culex quinquefasciatus</name>
    <name type="common">Southern house mosquito</name>
    <name type="synonym">Culex pungens</name>
    <dbReference type="NCBI Taxonomy" id="7176"/>
    <lineage>
        <taxon>Eukaryota</taxon>
        <taxon>Metazoa</taxon>
        <taxon>Ecdysozoa</taxon>
        <taxon>Arthropoda</taxon>
        <taxon>Hexapoda</taxon>
        <taxon>Insecta</taxon>
        <taxon>Pterygota</taxon>
        <taxon>Neoptera</taxon>
        <taxon>Endopterygota</taxon>
        <taxon>Diptera</taxon>
        <taxon>Nematocera</taxon>
        <taxon>Culicoidea</taxon>
        <taxon>Culicidae</taxon>
        <taxon>Culicinae</taxon>
        <taxon>Culicini</taxon>
        <taxon>Culex</taxon>
        <taxon>Culex</taxon>
    </lineage>
</organism>
<name>B0XJ05_CULQU</name>
<dbReference type="EnsemblMetazoa" id="CPIJ018820-RA">
    <property type="protein sequence ID" value="CPIJ018820-PA"/>
    <property type="gene ID" value="CPIJ018820"/>
</dbReference>
<dbReference type="AlphaFoldDB" id="B0XJ05"/>
<reference evidence="2" key="1">
    <citation type="submission" date="2007-03" db="EMBL/GenBank/DDBJ databases">
        <title>Annotation of Culex pipiens quinquefasciatus.</title>
        <authorList>
            <consortium name="The Broad Institute Genome Sequencing Platform"/>
            <person name="Atkinson P.W."/>
            <person name="Hemingway J."/>
            <person name="Christensen B.M."/>
            <person name="Higgs S."/>
            <person name="Kodira C."/>
            <person name="Hannick L."/>
            <person name="Megy K."/>
            <person name="O'Leary S."/>
            <person name="Pearson M."/>
            <person name="Haas B.J."/>
            <person name="Mauceli E."/>
            <person name="Wortman J.R."/>
            <person name="Lee N.H."/>
            <person name="Guigo R."/>
            <person name="Stanke M."/>
            <person name="Alvarado L."/>
            <person name="Amedeo P."/>
            <person name="Antoine C.H."/>
            <person name="Arensburger P."/>
            <person name="Bidwell S.L."/>
            <person name="Crawford M."/>
            <person name="Camaro F."/>
            <person name="Devon K."/>
            <person name="Engels R."/>
            <person name="Hammond M."/>
            <person name="Howarth C."/>
            <person name="Koehrsen M."/>
            <person name="Lawson D."/>
            <person name="Montgomery P."/>
            <person name="Nene V."/>
            <person name="Nusbaum C."/>
            <person name="Puiu D."/>
            <person name="Romero-Severson J."/>
            <person name="Severson D.W."/>
            <person name="Shumway M."/>
            <person name="Sisk P."/>
            <person name="Stolte C."/>
            <person name="Zeng Q."/>
            <person name="Eisenstadt E."/>
            <person name="Fraser-Liggett C."/>
            <person name="Strausberg R."/>
            <person name="Galagan J."/>
            <person name="Birren B."/>
            <person name="Collins F.H."/>
        </authorList>
    </citation>
    <scope>NUCLEOTIDE SEQUENCE [LARGE SCALE GENOMIC DNA]</scope>
    <source>
        <strain evidence="2">JHB</strain>
    </source>
</reference>
<dbReference type="HOGENOM" id="CLU_1837048_0_0_1"/>
<evidence type="ECO:0000313" key="4">
    <source>
        <dbReference type="Proteomes" id="UP000002320"/>
    </source>
</evidence>
<gene>
    <name evidence="3" type="primary">6053573</name>
    <name evidence="2" type="ORF">CpipJ_CPIJ018820</name>
</gene>
<reference evidence="3" key="2">
    <citation type="submission" date="2020-05" db="UniProtKB">
        <authorList>
            <consortium name="EnsemblMetazoa"/>
        </authorList>
    </citation>
    <scope>IDENTIFICATION</scope>
    <source>
        <strain evidence="3">JHB</strain>
    </source>
</reference>
<evidence type="ECO:0000313" key="2">
    <source>
        <dbReference type="EMBL" id="EDS29887.1"/>
    </source>
</evidence>
<dbReference type="Proteomes" id="UP000002320">
    <property type="component" value="Unassembled WGS sequence"/>
</dbReference>
<proteinExistence type="predicted"/>
<protein>
    <submittedName>
        <fullName evidence="2 3">Wd-repeat protein</fullName>
    </submittedName>
</protein>
<feature type="compositionally biased region" description="Polar residues" evidence="1">
    <location>
        <begin position="10"/>
        <end position="21"/>
    </location>
</feature>
<accession>B0XJ05</accession>